<name>A0ABV2AW87_9GAMM</name>
<keyword evidence="5 7" id="KW-0687">Ribonucleoprotein</keyword>
<dbReference type="EMBL" id="APND01000001">
    <property type="protein sequence ID" value="MES1927899.1"/>
    <property type="molecule type" value="Genomic_DNA"/>
</dbReference>
<proteinExistence type="inferred from homology"/>
<evidence type="ECO:0000256" key="1">
    <source>
        <dbReference type="ARBA" id="ARBA00010605"/>
    </source>
</evidence>
<dbReference type="Pfam" id="PF01281">
    <property type="entry name" value="Ribosomal_L9_N"/>
    <property type="match status" value="1"/>
</dbReference>
<evidence type="ECO:0000256" key="6">
    <source>
        <dbReference type="ARBA" id="ARBA00035292"/>
    </source>
</evidence>
<evidence type="ECO:0000313" key="10">
    <source>
        <dbReference type="EMBL" id="MES1927899.1"/>
    </source>
</evidence>
<evidence type="ECO:0000256" key="7">
    <source>
        <dbReference type="HAMAP-Rule" id="MF_00503"/>
    </source>
</evidence>
<comment type="similarity">
    <text evidence="1 7">Belongs to the bacterial ribosomal protein bL9 family.</text>
</comment>
<dbReference type="InterPro" id="IPR000244">
    <property type="entry name" value="Ribosomal_bL9"/>
</dbReference>
<evidence type="ECO:0000313" key="11">
    <source>
        <dbReference type="Proteomes" id="UP001460888"/>
    </source>
</evidence>
<feature type="compositionally biased region" description="Acidic residues" evidence="8">
    <location>
        <begin position="181"/>
        <end position="190"/>
    </location>
</feature>
<dbReference type="PANTHER" id="PTHR21368">
    <property type="entry name" value="50S RIBOSOMAL PROTEIN L9"/>
    <property type="match status" value="1"/>
</dbReference>
<accession>A0ABV2AW87</accession>
<evidence type="ECO:0000256" key="2">
    <source>
        <dbReference type="ARBA" id="ARBA00022730"/>
    </source>
</evidence>
<feature type="compositionally biased region" description="Acidic residues" evidence="8">
    <location>
        <begin position="163"/>
        <end position="174"/>
    </location>
</feature>
<evidence type="ECO:0000256" key="8">
    <source>
        <dbReference type="SAM" id="MobiDB-lite"/>
    </source>
</evidence>
<keyword evidence="11" id="KW-1185">Reference proteome</keyword>
<protein>
    <recommendedName>
        <fullName evidence="6 7">Large ribosomal subunit protein bL9</fullName>
    </recommendedName>
</protein>
<dbReference type="Gene3D" id="3.10.430.100">
    <property type="entry name" value="Ribosomal protein L9, C-terminal domain"/>
    <property type="match status" value="1"/>
</dbReference>
<dbReference type="Gene3D" id="3.40.5.10">
    <property type="entry name" value="Ribosomal protein L9, N-terminal domain"/>
    <property type="match status" value="1"/>
</dbReference>
<dbReference type="InterPro" id="IPR036935">
    <property type="entry name" value="Ribosomal_bL9_N_sf"/>
</dbReference>
<dbReference type="InterPro" id="IPR020069">
    <property type="entry name" value="Ribosomal_bL9_C"/>
</dbReference>
<dbReference type="PROSITE" id="PS00651">
    <property type="entry name" value="RIBOSOMAL_L9"/>
    <property type="match status" value="1"/>
</dbReference>
<feature type="domain" description="Ribosomal protein L9" evidence="9">
    <location>
        <begin position="13"/>
        <end position="40"/>
    </location>
</feature>
<keyword evidence="3 7" id="KW-0694">RNA-binding</keyword>
<evidence type="ECO:0000256" key="5">
    <source>
        <dbReference type="ARBA" id="ARBA00023274"/>
    </source>
</evidence>
<evidence type="ECO:0000256" key="4">
    <source>
        <dbReference type="ARBA" id="ARBA00022980"/>
    </source>
</evidence>
<dbReference type="Proteomes" id="UP001460888">
    <property type="component" value="Unassembled WGS sequence"/>
</dbReference>
<comment type="function">
    <text evidence="7">Binds to the 23S rRNA.</text>
</comment>
<dbReference type="GO" id="GO:0005840">
    <property type="term" value="C:ribosome"/>
    <property type="evidence" value="ECO:0007669"/>
    <property type="project" value="UniProtKB-KW"/>
</dbReference>
<dbReference type="SUPFAM" id="SSF55653">
    <property type="entry name" value="Ribosomal protein L9 C-domain"/>
    <property type="match status" value="1"/>
</dbReference>
<dbReference type="InterPro" id="IPR009027">
    <property type="entry name" value="Ribosomal_bL9/RNase_H1_N"/>
</dbReference>
<dbReference type="InterPro" id="IPR036791">
    <property type="entry name" value="Ribosomal_bL9_C_sf"/>
</dbReference>
<sequence>MEVILLQKVRNLGDLGDTVTVRPGYGRNFLMPRGIALPATKANLTVFEERRSELQAASQEREDRANARADQLRGKEYIIAMRASDEGKLFGSVGPQEISDAITQEGVEVNPKEVTLTEGTIRVVGEYTTLLQLHAEVEVEVTVIVAQKTDMGINMPPRRGADAAEEDATADELDGERVEDAGEPADETGTEADAPLEERAEEDDQS</sequence>
<dbReference type="InterPro" id="IPR020070">
    <property type="entry name" value="Ribosomal_bL9_N"/>
</dbReference>
<dbReference type="HAMAP" id="MF_00503">
    <property type="entry name" value="Ribosomal_bL9"/>
    <property type="match status" value="1"/>
</dbReference>
<dbReference type="SUPFAM" id="SSF55658">
    <property type="entry name" value="L9 N-domain-like"/>
    <property type="match status" value="1"/>
</dbReference>
<keyword evidence="2 7" id="KW-0699">rRNA-binding</keyword>
<evidence type="ECO:0000256" key="3">
    <source>
        <dbReference type="ARBA" id="ARBA00022884"/>
    </source>
</evidence>
<dbReference type="Pfam" id="PF03948">
    <property type="entry name" value="Ribosomal_L9_C"/>
    <property type="match status" value="1"/>
</dbReference>
<comment type="caution">
    <text evidence="10">The sequence shown here is derived from an EMBL/GenBank/DDBJ whole genome shotgun (WGS) entry which is preliminary data.</text>
</comment>
<gene>
    <name evidence="7" type="primary">rplI</name>
    <name evidence="10" type="ORF">SADO_01550</name>
</gene>
<keyword evidence="4 7" id="KW-0689">Ribosomal protein</keyword>
<reference evidence="10 11" key="1">
    <citation type="submission" date="2013-03" db="EMBL/GenBank/DDBJ databases">
        <title>Salinisphaera dokdonensis CL-ES53 Genome Sequencing.</title>
        <authorList>
            <person name="Li C."/>
            <person name="Lai Q."/>
            <person name="Shao Z."/>
        </authorList>
    </citation>
    <scope>NUCLEOTIDE SEQUENCE [LARGE SCALE GENOMIC DNA]</scope>
    <source>
        <strain evidence="10 11">CL-ES53</strain>
    </source>
</reference>
<organism evidence="10 11">
    <name type="scientific">Salinisphaera dokdonensis CL-ES53</name>
    <dbReference type="NCBI Taxonomy" id="1304272"/>
    <lineage>
        <taxon>Bacteria</taxon>
        <taxon>Pseudomonadati</taxon>
        <taxon>Pseudomonadota</taxon>
        <taxon>Gammaproteobacteria</taxon>
        <taxon>Salinisphaerales</taxon>
        <taxon>Salinisphaeraceae</taxon>
        <taxon>Salinisphaera</taxon>
    </lineage>
</organism>
<feature type="region of interest" description="Disordered" evidence="8">
    <location>
        <begin position="152"/>
        <end position="206"/>
    </location>
</feature>
<dbReference type="InterPro" id="IPR020594">
    <property type="entry name" value="Ribosomal_bL9_bac/chp"/>
</dbReference>
<evidence type="ECO:0000259" key="9">
    <source>
        <dbReference type="PROSITE" id="PS00651"/>
    </source>
</evidence>
<dbReference type="NCBIfam" id="TIGR00158">
    <property type="entry name" value="L9"/>
    <property type="match status" value="1"/>
</dbReference>